<proteinExistence type="predicted"/>
<feature type="signal peptide" evidence="1">
    <location>
        <begin position="1"/>
        <end position="19"/>
    </location>
</feature>
<evidence type="ECO:0000313" key="2">
    <source>
        <dbReference type="EMBL" id="QYZ71431.1"/>
    </source>
</evidence>
<accession>A0A8G0ZU44</accession>
<dbReference type="EMBL" id="CP069370">
    <property type="protein sequence ID" value="QYZ71431.1"/>
    <property type="molecule type" value="Genomic_DNA"/>
</dbReference>
<dbReference type="Proteomes" id="UP000826300">
    <property type="component" value="Chromosome"/>
</dbReference>
<dbReference type="RefSeq" id="WP_220663964.1">
    <property type="nucleotide sequence ID" value="NZ_CP069370.1"/>
</dbReference>
<organism evidence="2 3">
    <name type="scientific">Neotabrizicola shimadae</name>
    <dbReference type="NCBI Taxonomy" id="2807096"/>
    <lineage>
        <taxon>Bacteria</taxon>
        <taxon>Pseudomonadati</taxon>
        <taxon>Pseudomonadota</taxon>
        <taxon>Alphaproteobacteria</taxon>
        <taxon>Rhodobacterales</taxon>
        <taxon>Paracoccaceae</taxon>
        <taxon>Neotabrizicola</taxon>
    </lineage>
</organism>
<gene>
    <name evidence="2" type="ORF">JO391_08020</name>
</gene>
<evidence type="ECO:0000313" key="3">
    <source>
        <dbReference type="Proteomes" id="UP000826300"/>
    </source>
</evidence>
<protein>
    <submittedName>
        <fullName evidence="2">Uncharacterized protein</fullName>
    </submittedName>
</protein>
<feature type="chain" id="PRO_5034825439" evidence="1">
    <location>
        <begin position="20"/>
        <end position="133"/>
    </location>
</feature>
<keyword evidence="1" id="KW-0732">Signal</keyword>
<dbReference type="AlphaFoldDB" id="A0A8G0ZU44"/>
<dbReference type="KEGG" id="nsm:JO391_08020"/>
<evidence type="ECO:0000256" key="1">
    <source>
        <dbReference type="SAM" id="SignalP"/>
    </source>
</evidence>
<reference evidence="2" key="1">
    <citation type="submission" date="2021-02" db="EMBL/GenBank/DDBJ databases">
        <title>Rhodobacter shimadae sp. nov., an aerobic anoxygenic phototrophic bacterium isolated from a hot spring.</title>
        <authorList>
            <person name="Muramatsu S."/>
            <person name="Haruta S."/>
            <person name="Hirose S."/>
            <person name="Hanada S."/>
        </authorList>
    </citation>
    <scope>NUCLEOTIDE SEQUENCE</scope>
    <source>
        <strain evidence="2">N10</strain>
    </source>
</reference>
<sequence length="133" mass="14399">MHALNLSLALLLIPLVAGAGEAPLTGGEFEARTTGRTMTYAVDGKVYGTEQYLPGNRVIWAFEGDDCVRGIWEETAGRICFLYEDDPEPACWQFFDDGGRLTARFDGDPEGARLKEVAQSPEPMSCPGPEVGA</sequence>
<name>A0A8G0ZU44_9RHOB</name>
<keyword evidence="3" id="KW-1185">Reference proteome</keyword>